<dbReference type="RefSeq" id="WP_076533527.1">
    <property type="nucleotide sequence ID" value="NZ_BMEH01000008.1"/>
</dbReference>
<dbReference type="InterPro" id="IPR029063">
    <property type="entry name" value="SAM-dependent_MTases_sf"/>
</dbReference>
<dbReference type="InterPro" id="IPR027417">
    <property type="entry name" value="P-loop_NTPase"/>
</dbReference>
<dbReference type="Pfam" id="PF18798">
    <property type="entry name" value="LPD3"/>
    <property type="match status" value="1"/>
</dbReference>
<dbReference type="EMBL" id="FTOT01000008">
    <property type="protein sequence ID" value="SIT19939.1"/>
    <property type="molecule type" value="Genomic_DNA"/>
</dbReference>
<proteinExistence type="predicted"/>
<accession>A0A1N7QB30</accession>
<dbReference type="SUPFAM" id="SSF53335">
    <property type="entry name" value="S-adenosyl-L-methionine-dependent methyltransferases"/>
    <property type="match status" value="1"/>
</dbReference>
<feature type="compositionally biased region" description="Low complexity" evidence="2">
    <location>
        <begin position="495"/>
        <end position="516"/>
    </location>
</feature>
<keyword evidence="4" id="KW-0489">Methyltransferase</keyword>
<dbReference type="InterPro" id="IPR002052">
    <property type="entry name" value="DNA_methylase_N6_adenine_CS"/>
</dbReference>
<feature type="compositionally biased region" description="Basic and acidic residues" evidence="2">
    <location>
        <begin position="588"/>
        <end position="598"/>
    </location>
</feature>
<feature type="compositionally biased region" description="Basic and acidic residues" evidence="2">
    <location>
        <begin position="1790"/>
        <end position="1806"/>
    </location>
</feature>
<dbReference type="GO" id="GO:0006304">
    <property type="term" value="P:DNA modification"/>
    <property type="evidence" value="ECO:0007669"/>
    <property type="project" value="InterPro"/>
</dbReference>
<feature type="compositionally biased region" description="Low complexity" evidence="2">
    <location>
        <begin position="611"/>
        <end position="630"/>
    </location>
</feature>
<feature type="compositionally biased region" description="Basic and acidic residues" evidence="2">
    <location>
        <begin position="1505"/>
        <end position="1516"/>
    </location>
</feature>
<feature type="region of interest" description="Disordered" evidence="2">
    <location>
        <begin position="1716"/>
        <end position="1828"/>
    </location>
</feature>
<evidence type="ECO:0000313" key="5">
    <source>
        <dbReference type="Proteomes" id="UP000186141"/>
    </source>
</evidence>
<dbReference type="NCBIfam" id="NF032893">
    <property type="entry name" value="tail-700"/>
    <property type="match status" value="1"/>
</dbReference>
<keyword evidence="4" id="KW-0808">Transferase</keyword>
<dbReference type="PANTHER" id="PTHR41313">
    <property type="entry name" value="ADENINE-SPECIFIC METHYLTRANSFERASE"/>
    <property type="match status" value="1"/>
</dbReference>
<evidence type="ECO:0000313" key="4">
    <source>
        <dbReference type="EMBL" id="SIT19939.1"/>
    </source>
</evidence>
<dbReference type="CDD" id="cd02440">
    <property type="entry name" value="AdoMet_MTases"/>
    <property type="match status" value="1"/>
</dbReference>
<dbReference type="Proteomes" id="UP000186141">
    <property type="component" value="Unassembled WGS sequence"/>
</dbReference>
<dbReference type="Pfam" id="PF18823">
    <property type="entry name" value="InPase"/>
    <property type="match status" value="1"/>
</dbReference>
<reference evidence="4 5" key="1">
    <citation type="submission" date="2017-01" db="EMBL/GenBank/DDBJ databases">
        <authorList>
            <person name="Mah S.A."/>
            <person name="Swanson W.J."/>
            <person name="Moy G.W."/>
            <person name="Vacquier V.D."/>
        </authorList>
    </citation>
    <scope>NUCLEOTIDE SEQUENCE [LARGE SCALE GENOMIC DNA]</scope>
    <source>
        <strain evidence="4 5">DSM 26375</strain>
    </source>
</reference>
<feature type="coiled-coil region" evidence="1">
    <location>
        <begin position="3319"/>
        <end position="3346"/>
    </location>
</feature>
<dbReference type="PROSITE" id="PS00092">
    <property type="entry name" value="N6_MTASE"/>
    <property type="match status" value="1"/>
</dbReference>
<feature type="compositionally biased region" description="Basic and acidic residues" evidence="2">
    <location>
        <begin position="1741"/>
        <end position="1758"/>
    </location>
</feature>
<dbReference type="InterPro" id="IPR040824">
    <property type="entry name" value="LPD3"/>
</dbReference>
<protein>
    <submittedName>
        <fullName evidence="4">Adenine-specific DNA methylase, N12 class</fullName>
    </submittedName>
</protein>
<evidence type="ECO:0000256" key="1">
    <source>
        <dbReference type="SAM" id="Coils"/>
    </source>
</evidence>
<evidence type="ECO:0000256" key="2">
    <source>
        <dbReference type="SAM" id="MobiDB-lite"/>
    </source>
</evidence>
<dbReference type="Gene3D" id="3.40.50.150">
    <property type="entry name" value="Vaccinia Virus protein VP39"/>
    <property type="match status" value="1"/>
</dbReference>
<feature type="compositionally biased region" description="Basic and acidic residues" evidence="2">
    <location>
        <begin position="674"/>
        <end position="688"/>
    </location>
</feature>
<feature type="compositionally biased region" description="Pro residues" evidence="2">
    <location>
        <begin position="523"/>
        <end position="533"/>
    </location>
</feature>
<dbReference type="SMART" id="SM00487">
    <property type="entry name" value="DEXDc"/>
    <property type="match status" value="1"/>
</dbReference>
<feature type="compositionally biased region" description="Low complexity" evidence="2">
    <location>
        <begin position="428"/>
        <end position="441"/>
    </location>
</feature>
<feature type="region of interest" description="Disordered" evidence="2">
    <location>
        <begin position="192"/>
        <end position="211"/>
    </location>
</feature>
<feature type="region of interest" description="Disordered" evidence="2">
    <location>
        <begin position="406"/>
        <end position="547"/>
    </location>
</feature>
<feature type="region of interest" description="Disordered" evidence="2">
    <location>
        <begin position="1198"/>
        <end position="1218"/>
    </location>
</feature>
<dbReference type="InterPro" id="IPR041639">
    <property type="entry name" value="LPD39"/>
</dbReference>
<dbReference type="Pfam" id="PF18858">
    <property type="entry name" value="LPD39"/>
    <property type="match status" value="1"/>
</dbReference>
<feature type="region of interest" description="Disordered" evidence="2">
    <location>
        <begin position="899"/>
        <end position="960"/>
    </location>
</feature>
<feature type="domain" description="Helicase ATP-binding" evidence="3">
    <location>
        <begin position="2667"/>
        <end position="2967"/>
    </location>
</feature>
<dbReference type="InterPro" id="IPR014001">
    <property type="entry name" value="Helicase_ATP-bd"/>
</dbReference>
<evidence type="ECO:0000259" key="3">
    <source>
        <dbReference type="SMART" id="SM00487"/>
    </source>
</evidence>
<feature type="region of interest" description="Disordered" evidence="2">
    <location>
        <begin position="1505"/>
        <end position="1541"/>
    </location>
</feature>
<feature type="region of interest" description="Disordered" evidence="2">
    <location>
        <begin position="1098"/>
        <end position="1119"/>
    </location>
</feature>
<feature type="region of interest" description="Disordered" evidence="2">
    <location>
        <begin position="708"/>
        <end position="754"/>
    </location>
</feature>
<dbReference type="OrthoDB" id="9814088at2"/>
<dbReference type="Pfam" id="PF07669">
    <property type="entry name" value="Eco57I"/>
    <property type="match status" value="1"/>
</dbReference>
<organism evidence="4 5">
    <name type="scientific">Gemmobacter megaterium</name>
    <dbReference type="NCBI Taxonomy" id="1086013"/>
    <lineage>
        <taxon>Bacteria</taxon>
        <taxon>Pseudomonadati</taxon>
        <taxon>Pseudomonadota</taxon>
        <taxon>Alphaproteobacteria</taxon>
        <taxon>Rhodobacterales</taxon>
        <taxon>Paracoccaceae</taxon>
        <taxon>Gemmobacter</taxon>
    </lineage>
</organism>
<dbReference type="Gene3D" id="3.40.50.300">
    <property type="entry name" value="P-loop containing nucleotide triphosphate hydrolases"/>
    <property type="match status" value="2"/>
</dbReference>
<dbReference type="InterPro" id="IPR041595">
    <property type="entry name" value="Inorganic_Pase"/>
</dbReference>
<gene>
    <name evidence="4" type="ORF">SAMN05421774_10854</name>
</gene>
<dbReference type="InterPro" id="IPR052933">
    <property type="entry name" value="DNA_Protect_Modify"/>
</dbReference>
<feature type="region of interest" description="Disordered" evidence="2">
    <location>
        <begin position="3527"/>
        <end position="3547"/>
    </location>
</feature>
<name>A0A1N7QB30_9RHOB</name>
<dbReference type="PANTHER" id="PTHR41313:SF1">
    <property type="entry name" value="DNA METHYLASE ADENINE-SPECIFIC DOMAIN-CONTAINING PROTEIN"/>
    <property type="match status" value="1"/>
</dbReference>
<dbReference type="STRING" id="1086013.SAMN05421774_10854"/>
<feature type="compositionally biased region" description="Basic and acidic residues" evidence="2">
    <location>
        <begin position="3528"/>
        <end position="3537"/>
    </location>
</feature>
<dbReference type="InterPro" id="IPR011639">
    <property type="entry name" value="MethylTrfase_TaqI-like_dom"/>
</dbReference>
<dbReference type="GO" id="GO:0003676">
    <property type="term" value="F:nucleic acid binding"/>
    <property type="evidence" value="ECO:0007669"/>
    <property type="project" value="InterPro"/>
</dbReference>
<keyword evidence="1" id="KW-0175">Coiled coil</keyword>
<dbReference type="SUPFAM" id="SSF52540">
    <property type="entry name" value="P-loop containing nucleoside triphosphate hydrolases"/>
    <property type="match status" value="2"/>
</dbReference>
<dbReference type="GO" id="GO:0032259">
    <property type="term" value="P:methylation"/>
    <property type="evidence" value="ECO:0007669"/>
    <property type="project" value="UniProtKB-KW"/>
</dbReference>
<sequence>MAGNIFAGDLVQPLGAKRQSADADPKVSLNRIAAKHRIPANAILAVLSTDKDRSEARAEALAAEMAAQVKAGRGIEDVLRERGGDDLLDVAYRIADELDPQPKAATAKDGPSLVKDLGAGALGAAVRGVGGAIDYAGNLADRALNSDPAQRIIQAATGRQEPLGAVATRLTDPASKAVKGAGEGILSAVSPEARAASEKTLPTGDPLDPSTWKAPEDFSWRGLAQVSAEGLGSLAPVVATAIATRGSSLAAASVGGAMAGGEGRETAAQVIDDLWKAKGEDGTPELARQSDVFRELTAQGMDPNAAYQETRRRAMDAAGDIQAMIGGAGGAITGGLVAKGLPQSLAGKSLAGNVARGVAVGATEEGLQEGLESTGARIGINRGAGTSLNPTEGAIEAAAAGALAGGPMGALGARRPQQEPQPEPEAPTPMLALPAPMLELPSPVDGGTVFADGASAPDGTPPASQPAGFRPQSAYPGDGSAGGQTAAPDSPPVSSPSGVGAAVDEIPPAGPIEAAARLAPDLTPQPEPVPAPQMFPDQKPGGAVRVYDDEAGLVRDVVFQRETPDGNVVIRVDGVEIDLDPVAFDTARRQAADMDKAAEQATKSKPKDQEQPTAQQPAAESEAKPAPAQSTPMPSPTQETLPAAPETEALSQQALGKVKPPKEKKPKQPVTPDEAIRQMRQMEDRAREGGWTGPMKRKYDALGKIAETAPQFDQDTGEITDPGTEPEAAPTRPRPTVEPIRTPPEQRVQPDMLGGKSVTEADMAAKERRRREWGRVLGVASGRSSDDTTLEGRDVLIRPNKIVIRATPNGRSDLDYTIDTDGMDRDTIAARMRGALQELDRVAPLPKPATVKQSLTDEQAGPGASWVIRNRETGETVMETFDRKKVDALNTAKYEAVPAREHLESLNRKPTTVADSKPAQGDPQTALPPTNEPQKPVPTREQFEAAAAETNPDPTPAQKEAENYKTAKIDWQGMRLSIENAKGSERKGTSPDGTEWKVTMPAEYGRILRTTGADGDHVDFYMGPNTASESVWVVDQIDPDSGTFDEHKVMLGFDTPADAKATYQAGFSDGRGAARIGGIRKMALPEFKAWLDSGETDTPVSGKAKAGGKISPPPASSESISPVIENIREKAAVLRGVPKDQPPAVSGVSLKWDDKEGGFIFSRKHADKVRDAVMPKPAPKEGTPGVLILNSLQTGKTRIVDTGPSQPRRPGAADVKVENEGEHSVAFRLGDAAMIAFPDAASKTLQADVTEVREDMQRQGVSTALHDKAIEYAAERGWRFLSGYELTEDGRAFYDGLKRKGYDVRLVDLPNGERAYEVRRPEAKPLDGEIITPQDDADVRQAGAKVAGIDLQAAPTPTRAPWWDNADKAMRDAILKEAGPKAEREYRQGMAWDGLSDDGKRALTDAFGRLYRAGTLENTGTIEAPSYQIAGQKPAVGLGDLLSGYERTRDAFGEPTTDQARVTDDGYVVKRQVNRTTITDPKGRQIFAGTHNVDEAKIESVIADARKPEQAARRETPVGSKASDAPVPISPQPTGPRRFDWWWTNNRDQRREALKNAGLDTTVSTGLTSGEVADRLTGEQMETLRTAIFGPESAGAQRRKPASGILSALSEDKQKRADELKARLAAKARNQTSSGLDPEYITLGAELVGLYIEAGTKRFGQMLRDFAESTGLTMREAQAPMRAAYNHVRDTMDLDGQDVSDMDDAKAVLDEVRRAMAEAEASQSKVHSEPESRNVGVDAEPENRRDDNRNNASDDRPSPQEGAGDLQAGTGQAGSLRSDDRTAGRPGNRVAERTGERSGPRRDGQRSGDGSGPGNGTGGRGPVNHVIEPGGLELARGEKTRARESIAAIRTLRTIQQEGRPATAEERATLAKYGGAGTLAGTLPRSDGTIRFPDLAAEIETMTTPEERATLSRTSQYAFYTAESALRSMWTLAQQLGFTGGRVYEPGMGVGGFAGTMPGSLNATYTGLELDHITAQIAAALYPRHNIKNGDFIKEKLPQGFYDLVIGNPPFAGTQIKADPDYPQGFFIHDYFFAKSLDAVRPGGVLMFITSAGTMNKMDSKARDYLADRADLVGAIRLPNTAFKENGTEVTTDIIVLRKRVDSEAEANPAWRQSEVIDLPGSDGTTGQAAVNRYFIENPDMILGEQGLYDTLTAGARVGVRPRPNADLRADLKSVLSQFPSNIMSAPPESVKLDALDADHAETKPGSFYLKDGALWLFDGNTGRKVEPRSRENTKGMPKAAMEAVKALIPIKNALRDVYAADVDGKDASAARKALNDSYDAYVKERGPIGLQHRRTQRPSIVEQESARQQAENDARAAGEPFDIGSFDAGPMIEAGASMAEIARARQEARQAPGYREGTFAPEAMDDKIIVTRPNIDPFMDDPESYRLLAIEKYDEKTDTAQKTRVFTENAVRVSSRPQINSPEDALLHLLGETGRVDPGRIAALSNSTSERVISELEGKIFQNPRTREWETRARYLSGNVVVKLEEAEREARANPEYQPNVDALRAVQPAPVAAQDISVPLGAHWFPTSIYPDFAEALGLELQVEFKPRLGIWLVNGTTTGAKATSEFGTEDRPFGELMGLVMANKKVEVRRTRRNQDGSTDSWVDEEATQAATDKANELQTRFRDWFWSDPARTAEMETLYNRTFNAEVAPKYDGEYLTTPGIHSDWSWRPHQTAVIARILQSGDTYMAHTVGAGKTSAMIGAGMEAKRLGLARKPWYTVPNHMLIQFATEFYQQYPLAKVLVADEKRFHTSRRKQFVADAALGDYDAVIITHSAFQLIPASEASKKAAVEGMLQDVRDVLEGLSGGQFGEDAGMERSVLGALHSMAATLGVDVKGITSGETKTRKKIEALLEAAEQRIARQTSDKGKDAVFDFDETGADMLFVDEAHLFRKLSFATSLGSIKGVDPQGSQQSMDLFIKTRSLAQRNPGRSLVLASGTPITNTMAELYSISRYLQPQALDDRNISAFDSWAATFGTTENALEQAPDGGYKLVTRFAKFVNTPELSLMVRQVMDVVSSKDLEQYVTRPALKDGKRNLIVVEASPELKAYQQQLGARMRMIENRKGPVKKGDDILLSVINDGRLAAIDMRLVDPSAGENNSKLERMINNIYRRWKEGADAPLYGVKKEGGYTDEPLMRGPTTQMVFSTLGVNPSKHNPSFSVHRFIKAQLVAMGVPADEIILAENLTSDARKQRAFNDMNEGKKRILIGSKTLFTGVNAQRRITAIHNLDPLWFPADDEQRNGRGIRQGNMNREIEILDYSAKGTYDATMWQMMARKAGFIEGFFRGDPNVRDMEDLGEASQYEQAKAMSTADPRVLELTELRAERDKLQRRAGAAVRERQQMEAKARGLGRAIAMDREELTFWQPQAAKVQDLSGDAFEARMGGKTYTERKEFGADLISAAEDALAGTGFRHQDKVGTVSGFPLHIEVSHAMNAVTYYIALPRDNEVMVGWSEDPVGMARKVEGALSKIEATPRRIEADIARRERERADVMEGLAKLKGFADQDKLNELAEKVDALEGALLAENAPDEAKESRFDDQEPAARLTGDELGPWEDMLDLQRKARAWYRDNLQGRKVTNTSTGWEVSFTRAAAGKIGGKPLDYLLRAVPALEQIVASAEKTGESEDRFGRAHVRKIHYFQAQVSVAGRQEPIHIVIREMDNGRMFYDLNLGGNIGAPAQGQMDARETRVEPELQIGADTLNLQLAPPKINAAAVPVDSLRDIARMAEAEVAAAGLAGKVTPRVVRGLLGASGVPIQGRQRGALIELNPAARDARGVMRHEIVHALRDPDLWGQPYGLFTAEEWRALVRAARVDADLMARVERAYGDKVTSVQIEEAVAEMYREWATARDAAGPLARIFNKVRGFLQAIASGLRGQGFVSPALVMERIAGGTVGGRGPDGPGAGRMDDREMRDALMRSGAKAKGLIGSHHWKEPGAFVSSILTDAMVGKGRDGEYNLLSLVPGRPLFMELGKRLVSARAYLRTKEEMDALRNAWHGRADAVAQEWLDLRRKDPRANDDMMDLMHRATLAGVDPSKPLPSDHVWLQRAREELSRRGDSAEAWARATLEAAARKAEAHMELKRAYDALPEPFKAMYGKVLAEYTAIADDFDKAVMENLQNATRIGLKRAERAFHKEARRIQDEGLTGQEKTDALAEAQAKLDAVKARGGFAARARLTALRKMFEQNRMKGPYVPLARFGDYFVTVRNEQGEVMSFSRFERESQQQAFVREQEALHPGRVQHGLVSNKGALRSQVDPTFVADVEKVLAESGANFEVMDAVWQRWLETLPDSSIRTSKVHRKGRAGYNRDAYRAFGKHMFHGAHQLARLKYGILLEDHMDEAELEARKSDNPNRMGAVVREMQRRHDFTMEPLTSAWAAGLTNLAFIWYLGATPAAAVANLTQTTVVGIPLMATRFRKAGVSGVSAELARALRDFSKGRGANWRETWSAANAEGLAQDERDALNEAYRRGTIDKTQAHDLAAVAETGVEYSAVRERVMRKIGWMFHHAERLNREVTFLAGYRLAKADGLSGLAAIDAAADMTWEVHFDYQSSSRPRAMQGDLARIVTSMKNFVVNMLWRLFRDTHQSLHGASKQERAEARSQLIGITLSMMAHAGIRGTWGYGLLMMLLGAFFPGGGDDAEEWLQDALLMEGDTPGVAAWNYAMGMAMSGVPGRVLGADLTERVGMPNLWFRGDDRDLEGQDLYDAHMRELLGPVAGIPLGFYRGLDYIGDGDWWRGIEAAVPKAVRDLMKAGRFSTEGAITRNGDPLIEDVSPYQAIMQASGFTPAQLAERYRINNRLRNVERRITDERKSLHREAGDALRSGQPIPEGVIDAIRDFNMRYPEYPITSDTLRQSMLGRIRASERNEFGVSLNPKLNDRIRSERAPAIFN</sequence>
<feature type="region of interest" description="Disordered" evidence="2">
    <location>
        <begin position="588"/>
        <end position="696"/>
    </location>
</feature>
<feature type="compositionally biased region" description="Gly residues" evidence="2">
    <location>
        <begin position="1807"/>
        <end position="1821"/>
    </location>
</feature>
<feature type="region of interest" description="Disordered" evidence="2">
    <location>
        <begin position="2290"/>
        <end position="2322"/>
    </location>
</feature>
<keyword evidence="5" id="KW-1185">Reference proteome</keyword>
<dbReference type="GO" id="GO:0009007">
    <property type="term" value="F:site-specific DNA-methyltransferase (adenine-specific) activity"/>
    <property type="evidence" value="ECO:0007669"/>
    <property type="project" value="UniProtKB-EC"/>
</dbReference>